<organism evidence="3 4">
    <name type="scientific">Nitrospina gracilis (strain 3/211)</name>
    <dbReference type="NCBI Taxonomy" id="1266370"/>
    <lineage>
        <taxon>Bacteria</taxon>
        <taxon>Pseudomonadati</taxon>
        <taxon>Nitrospinota/Tectimicrobiota group</taxon>
        <taxon>Nitrospinota</taxon>
        <taxon>Nitrospinia</taxon>
        <taxon>Nitrospinales</taxon>
        <taxon>Nitrospinaceae</taxon>
        <taxon>Nitrospina</taxon>
    </lineage>
</organism>
<dbReference type="HOGENOM" id="CLU_005049_6_1_0"/>
<sequence>MTRFLHFALLALTLPLLVSCSHTPPVNHTPFTPDVMAKRKLVVFLDGTHNDESSHTSIAKLHNLVTLQNRTDIRSTYIVGVGTGAKVIGMGMGWGIGRDVREAYLFLARNYRPGRGDEVYLFGFSRGAYAARILAGLLFTVGIPDLGSIPEADPMDLIEDIYSAFKGDMTVTERRREVQEETGITPQPVNIRFMGLWDTVEALGVPDYEENFTFPNPRYVDQLCNVNKAAHAMSVDDDRARIFTPILLTHPRLVENCKERDINDVVEEVWFAGAHSDIGGGYNDTDINGVSFNWMLKQMEPYNLVPANTRVYADPYGRTHDPESGWFRFIYRNRNRNLPAYATSTYNRGRLKMHRSVFDRLGKACRRSFEFDWKKSEFAKCFDFSSDNGAIHHLEEKQCFDVIDYEPSPLPQNGFCPPASP</sequence>
<evidence type="ECO:0000256" key="1">
    <source>
        <dbReference type="SAM" id="SignalP"/>
    </source>
</evidence>
<dbReference type="RefSeq" id="WP_005008891.1">
    <property type="nucleotide sequence ID" value="NZ_HG422173.1"/>
</dbReference>
<dbReference type="InterPro" id="IPR029058">
    <property type="entry name" value="AB_hydrolase_fold"/>
</dbReference>
<keyword evidence="4" id="KW-1185">Reference proteome</keyword>
<evidence type="ECO:0000259" key="2">
    <source>
        <dbReference type="Pfam" id="PF09994"/>
    </source>
</evidence>
<evidence type="ECO:0000313" key="4">
    <source>
        <dbReference type="Proteomes" id="UP000011704"/>
    </source>
</evidence>
<evidence type="ECO:0000313" key="3">
    <source>
        <dbReference type="EMBL" id="CCQ90848.1"/>
    </source>
</evidence>
<dbReference type="SUPFAM" id="SSF53474">
    <property type="entry name" value="alpha/beta-Hydrolases"/>
    <property type="match status" value="1"/>
</dbReference>
<feature type="signal peptide" evidence="1">
    <location>
        <begin position="1"/>
        <end position="23"/>
    </location>
</feature>
<comment type="caution">
    <text evidence="3">The sequence shown here is derived from an EMBL/GenBank/DDBJ whole genome shotgun (WGS) entry which is preliminary data.</text>
</comment>
<reference evidence="3 4" key="1">
    <citation type="journal article" date="2013" name="Front. Microbiol.">
        <title>The genome of Nitrospina gracilis illuminates the metabolism and evolution of the major marine nitrite oxidizer.</title>
        <authorList>
            <person name="Luecker S."/>
            <person name="Nowka B."/>
            <person name="Rattei T."/>
            <person name="Spieck E."/>
            <person name="and Daims H."/>
        </authorList>
    </citation>
    <scope>NUCLEOTIDE SEQUENCE [LARGE SCALE GENOMIC DNA]</scope>
    <source>
        <strain evidence="3 4">3/211</strain>
    </source>
</reference>
<gene>
    <name evidence="3" type="ORF">NITGR_430015</name>
</gene>
<name>M1ZC44_NITG3</name>
<feature type="chain" id="PRO_5004019644" description="T6SS Phospholipase effector Tle1-like catalytic domain-containing protein" evidence="1">
    <location>
        <begin position="24"/>
        <end position="421"/>
    </location>
</feature>
<feature type="domain" description="T6SS Phospholipase effector Tle1-like catalytic" evidence="2">
    <location>
        <begin position="39"/>
        <end position="298"/>
    </location>
</feature>
<accession>M1ZC44</accession>
<dbReference type="EMBL" id="CAQJ01000048">
    <property type="protein sequence ID" value="CCQ90848.1"/>
    <property type="molecule type" value="Genomic_DNA"/>
</dbReference>
<dbReference type="PANTHER" id="PTHR33840:SF1">
    <property type="entry name" value="TLE1 PHOSPHOLIPASE DOMAIN-CONTAINING PROTEIN"/>
    <property type="match status" value="1"/>
</dbReference>
<dbReference type="Pfam" id="PF09994">
    <property type="entry name" value="T6SS_Tle1-like_cat"/>
    <property type="match status" value="1"/>
</dbReference>
<dbReference type="STRING" id="1266370.NITGR_430015"/>
<dbReference type="InParanoid" id="M1ZC44"/>
<dbReference type="OrthoDB" id="5445630at2"/>
<dbReference type="PROSITE" id="PS51257">
    <property type="entry name" value="PROKAR_LIPOPROTEIN"/>
    <property type="match status" value="1"/>
</dbReference>
<protein>
    <recommendedName>
        <fullName evidence="2">T6SS Phospholipase effector Tle1-like catalytic domain-containing protein</fullName>
    </recommendedName>
</protein>
<keyword evidence="1" id="KW-0732">Signal</keyword>
<dbReference type="AlphaFoldDB" id="M1ZC44"/>
<dbReference type="InterPro" id="IPR018712">
    <property type="entry name" value="Tle1-like_cat"/>
</dbReference>
<dbReference type="Proteomes" id="UP000011704">
    <property type="component" value="Unassembled WGS sequence"/>
</dbReference>
<dbReference type="PANTHER" id="PTHR33840">
    <property type="match status" value="1"/>
</dbReference>
<proteinExistence type="predicted"/>